<evidence type="ECO:0000256" key="7">
    <source>
        <dbReference type="ARBA" id="ARBA00023211"/>
    </source>
</evidence>
<dbReference type="PIRSF" id="PIRSF036979">
    <property type="entry name" value="Arginase"/>
    <property type="match status" value="1"/>
</dbReference>
<evidence type="ECO:0000256" key="12">
    <source>
        <dbReference type="ARBA" id="ARBA00060320"/>
    </source>
</evidence>
<evidence type="ECO:0000313" key="22">
    <source>
        <dbReference type="Ensembl" id="ENSSSCP00040030577.1"/>
    </source>
</evidence>
<keyword evidence="5 19" id="KW-0479">Metal-binding</keyword>
<evidence type="ECO:0000256" key="18">
    <source>
        <dbReference type="ARBA" id="ARBA00083695"/>
    </source>
</evidence>
<feature type="binding site" evidence="19">
    <location>
        <position position="171"/>
    </location>
    <ligand>
        <name>Mn(2+)</name>
        <dbReference type="ChEBI" id="CHEBI:29035"/>
        <label>1</label>
    </ligand>
</feature>
<dbReference type="CDD" id="cd11592">
    <property type="entry name" value="Agmatinase_PAH"/>
    <property type="match status" value="1"/>
</dbReference>
<feature type="binding site" evidence="19">
    <location>
        <position position="285"/>
    </location>
    <ligand>
        <name>Mn(2+)</name>
        <dbReference type="ChEBI" id="CHEBI:29035"/>
        <label>1</label>
    </ligand>
</feature>
<feature type="region of interest" description="Disordered" evidence="21">
    <location>
        <begin position="32"/>
        <end position="56"/>
    </location>
</feature>
<evidence type="ECO:0000256" key="9">
    <source>
        <dbReference type="ARBA" id="ARBA00051994"/>
    </source>
</evidence>
<dbReference type="EC" id="3.5.3.17" evidence="14"/>
<evidence type="ECO:0000256" key="20">
    <source>
        <dbReference type="RuleBase" id="RU003684"/>
    </source>
</evidence>
<comment type="catalytic activity">
    <reaction evidence="11">
        <text>4-guanidinobutanoate + H2O = urea + 4-aminobutanoate</text>
        <dbReference type="Rhea" id="RHEA:19501"/>
        <dbReference type="ChEBI" id="CHEBI:15377"/>
        <dbReference type="ChEBI" id="CHEBI:16199"/>
        <dbReference type="ChEBI" id="CHEBI:57486"/>
        <dbReference type="ChEBI" id="CHEBI:59888"/>
        <dbReference type="EC" id="3.5.3.7"/>
    </reaction>
    <physiologicalReaction direction="left-to-right" evidence="11">
        <dbReference type="Rhea" id="RHEA:19502"/>
    </physiologicalReaction>
</comment>
<keyword evidence="6 20" id="KW-0378">Hydrolase</keyword>
<dbReference type="PANTHER" id="PTHR11358:SF26">
    <property type="entry name" value="GUANIDINO ACID HYDROLASE, MITOCHONDRIAL"/>
    <property type="match status" value="1"/>
</dbReference>
<dbReference type="Gene3D" id="3.40.800.10">
    <property type="entry name" value="Ureohydrolase domain"/>
    <property type="match status" value="1"/>
</dbReference>
<evidence type="ECO:0000256" key="21">
    <source>
        <dbReference type="SAM" id="MobiDB-lite"/>
    </source>
</evidence>
<evidence type="ECO:0000256" key="4">
    <source>
        <dbReference type="ARBA" id="ARBA00022503"/>
    </source>
</evidence>
<feature type="binding site" evidence="19">
    <location>
        <position position="196"/>
    </location>
    <ligand>
        <name>Mn(2+)</name>
        <dbReference type="ChEBI" id="CHEBI:29035"/>
        <label>1</label>
    </ligand>
</feature>
<keyword evidence="7 19" id="KW-0464">Manganese</keyword>
<reference evidence="22" key="1">
    <citation type="submission" date="2025-08" db="UniProtKB">
        <authorList>
            <consortium name="Ensembl"/>
        </authorList>
    </citation>
    <scope>IDENTIFICATION</scope>
</reference>
<dbReference type="FunFam" id="3.40.800.10:FF:000002">
    <property type="entry name" value="Agmatinase"/>
    <property type="match status" value="1"/>
</dbReference>
<evidence type="ECO:0000256" key="14">
    <source>
        <dbReference type="ARBA" id="ARBA00066396"/>
    </source>
</evidence>
<dbReference type="PRINTS" id="PR00116">
    <property type="entry name" value="ARGINASE"/>
</dbReference>
<feature type="binding site" evidence="19">
    <location>
        <position position="194"/>
    </location>
    <ligand>
        <name>Mn(2+)</name>
        <dbReference type="ChEBI" id="CHEBI:29035"/>
        <label>1</label>
    </ligand>
</feature>
<feature type="binding site" evidence="19">
    <location>
        <position position="198"/>
    </location>
    <ligand>
        <name>Mn(2+)</name>
        <dbReference type="ChEBI" id="CHEBI:29035"/>
        <label>1</label>
    </ligand>
</feature>
<dbReference type="InterPro" id="IPR020855">
    <property type="entry name" value="Ureohydrolase_Mn_BS"/>
</dbReference>
<evidence type="ECO:0000256" key="1">
    <source>
        <dbReference type="ARBA" id="ARBA00005098"/>
    </source>
</evidence>
<evidence type="ECO:0000256" key="15">
    <source>
        <dbReference type="ARBA" id="ARBA00074910"/>
    </source>
</evidence>
<evidence type="ECO:0000256" key="8">
    <source>
        <dbReference type="ARBA" id="ARBA00051044"/>
    </source>
</evidence>
<comment type="function">
    <text evidence="12">Hydrolyzes linear guanidino acids to form urea and the corresponding amines. Displays specificity for substrates having a negatively charged head group and short chains including taurocyamine, guanidino propanoic and butanoic acids. May protect cells by detoxifying potentially harmful amounts of guanidino acids. Metabolizes L-arginine with low efficiency.</text>
</comment>
<dbReference type="GO" id="GO:0046872">
    <property type="term" value="F:metal ion binding"/>
    <property type="evidence" value="ECO:0007669"/>
    <property type="project" value="UniProtKB-KW"/>
</dbReference>
<dbReference type="EC" id="3.5.3.1" evidence="3"/>
<evidence type="ECO:0000313" key="23">
    <source>
        <dbReference type="Proteomes" id="UP000694722"/>
    </source>
</evidence>
<dbReference type="InterPro" id="IPR006035">
    <property type="entry name" value="Ureohydrolase"/>
</dbReference>
<evidence type="ECO:0000256" key="13">
    <source>
        <dbReference type="ARBA" id="ARBA00066379"/>
    </source>
</evidence>
<evidence type="ECO:0000256" key="17">
    <source>
        <dbReference type="ARBA" id="ARBA00081415"/>
    </source>
</evidence>
<comment type="cofactor">
    <cofactor evidence="19">
        <name>Mn(2+)</name>
        <dbReference type="ChEBI" id="CHEBI:29035"/>
    </cofactor>
    <text evidence="19">Binds 2 manganese ions per subunit.</text>
</comment>
<dbReference type="AlphaFoldDB" id="A0A8D1F0B1"/>
<comment type="similarity">
    <text evidence="2">Belongs to the arginase family. Agmatinase subfamily.</text>
</comment>
<dbReference type="Pfam" id="PF00491">
    <property type="entry name" value="Arginase"/>
    <property type="match status" value="1"/>
</dbReference>
<sequence length="361" mass="38597">MLQLLVSGCARGLRAGVGVRGLLPLHPASPATGLGNPGLSPSRQASNTPRNQPPKADFVARSVGICSMMRLPVQASPEGLDAAFIGVPLDIGTSNRPGARCSPRKIKSERELQLPASATATATAMPDLFLIQLSNITSDLHHNQDPCRATPQPQQRGIRTRCVTYTKGGDHTITYPILQAMSEKHGPVGLVHVDAHMDTADKALGEKLYHGSPFRRCVEEGLLDCKRVVQIGIRGSSLTLDTYSYSRSQGFRVVLAEDCWLKSLVPLMGEVRQQMGGKPIYISFDIDSLDPAYAPGTGTPEIAGLTPSQALEIIRGCQGLNVVGCDLVEVSPPYDPFGNTALLAANLLFEMLCVLPKVTVV</sequence>
<dbReference type="GO" id="GO:0006525">
    <property type="term" value="P:arginine metabolic process"/>
    <property type="evidence" value="ECO:0007669"/>
    <property type="project" value="UniProtKB-KW"/>
</dbReference>
<evidence type="ECO:0000256" key="6">
    <source>
        <dbReference type="ARBA" id="ARBA00022801"/>
    </source>
</evidence>
<evidence type="ECO:0000256" key="11">
    <source>
        <dbReference type="ARBA" id="ARBA00052944"/>
    </source>
</evidence>
<keyword evidence="4" id="KW-0056">Arginine metabolism</keyword>
<proteinExistence type="inferred from homology"/>
<dbReference type="InterPro" id="IPR023696">
    <property type="entry name" value="Ureohydrolase_dom_sf"/>
</dbReference>
<evidence type="ECO:0000256" key="5">
    <source>
        <dbReference type="ARBA" id="ARBA00022723"/>
    </source>
</evidence>
<dbReference type="Proteomes" id="UP000694722">
    <property type="component" value="Unplaced"/>
</dbReference>
<comment type="pathway">
    <text evidence="1">Nitrogen metabolism; urea cycle; L-ornithine and urea from L-arginine: step 1/1.</text>
</comment>
<dbReference type="GO" id="GO:0004053">
    <property type="term" value="F:arginase activity"/>
    <property type="evidence" value="ECO:0007669"/>
    <property type="project" value="UniProtKB-EC"/>
</dbReference>
<comment type="catalytic activity">
    <reaction evidence="8">
        <text>3-guanidinopropanoate + H2O = urea + beta-alanine</text>
        <dbReference type="Rhea" id="RHEA:16029"/>
        <dbReference type="ChEBI" id="CHEBI:15377"/>
        <dbReference type="ChEBI" id="CHEBI:16199"/>
        <dbReference type="ChEBI" id="CHEBI:57593"/>
        <dbReference type="ChEBI" id="CHEBI:57966"/>
        <dbReference type="EC" id="3.5.3.17"/>
    </reaction>
    <physiologicalReaction direction="left-to-right" evidence="8">
        <dbReference type="Rhea" id="RHEA:16030"/>
    </physiologicalReaction>
</comment>
<evidence type="ECO:0000256" key="10">
    <source>
        <dbReference type="ARBA" id="ARBA00052786"/>
    </source>
</evidence>
<evidence type="ECO:0000256" key="3">
    <source>
        <dbReference type="ARBA" id="ARBA00012168"/>
    </source>
</evidence>
<dbReference type="GO" id="GO:0047971">
    <property type="term" value="F:guanidinobutyrase activity"/>
    <property type="evidence" value="ECO:0007669"/>
    <property type="project" value="UniProtKB-EC"/>
</dbReference>
<comment type="catalytic activity">
    <reaction evidence="9">
        <text>L-arginine + H2O = urea + L-ornithine</text>
        <dbReference type="Rhea" id="RHEA:20569"/>
        <dbReference type="ChEBI" id="CHEBI:15377"/>
        <dbReference type="ChEBI" id="CHEBI:16199"/>
        <dbReference type="ChEBI" id="CHEBI:32682"/>
        <dbReference type="ChEBI" id="CHEBI:46911"/>
        <dbReference type="EC" id="3.5.3.1"/>
    </reaction>
    <physiologicalReaction direction="left-to-right" evidence="9">
        <dbReference type="Rhea" id="RHEA:20570"/>
    </physiologicalReaction>
</comment>
<dbReference type="Ensembl" id="ENSSSCT00040071652.1">
    <property type="protein sequence ID" value="ENSSSCP00040030577.1"/>
    <property type="gene ID" value="ENSSSCG00040052961.1"/>
</dbReference>
<dbReference type="PROSITE" id="PS51409">
    <property type="entry name" value="ARGINASE_2"/>
    <property type="match status" value="1"/>
</dbReference>
<evidence type="ECO:0000256" key="2">
    <source>
        <dbReference type="ARBA" id="ARBA00009227"/>
    </source>
</evidence>
<evidence type="ECO:0000256" key="16">
    <source>
        <dbReference type="ARBA" id="ARBA00078740"/>
    </source>
</evidence>
<feature type="binding site" evidence="19">
    <location>
        <position position="287"/>
    </location>
    <ligand>
        <name>Mn(2+)</name>
        <dbReference type="ChEBI" id="CHEBI:29035"/>
        <label>1</label>
    </ligand>
</feature>
<dbReference type="PROSITE" id="PS01053">
    <property type="entry name" value="ARGINASE_1"/>
    <property type="match status" value="1"/>
</dbReference>
<dbReference type="EC" id="3.5.3.7" evidence="13"/>
<dbReference type="GO" id="GO:0047972">
    <property type="term" value="F:guanidinopropionase activity"/>
    <property type="evidence" value="ECO:0007669"/>
    <property type="project" value="UniProtKB-EC"/>
</dbReference>
<protein>
    <recommendedName>
        <fullName evidence="15">Guanidino acid hydrolase, mitochondrial</fullName>
        <ecNumber evidence="3">3.5.3.1</ecNumber>
        <ecNumber evidence="14">3.5.3.17</ecNumber>
        <ecNumber evidence="13">3.5.3.7</ecNumber>
    </recommendedName>
    <alternativeName>
        <fullName evidence="16">Arginase, mitochondrial</fullName>
    </alternativeName>
    <alternativeName>
        <fullName evidence="17">Guanidinobutyrase, mitochondrial</fullName>
    </alternativeName>
    <alternativeName>
        <fullName evidence="18">Guanidinopropionase, mitochondrial</fullName>
    </alternativeName>
</protein>
<organism evidence="22 23">
    <name type="scientific">Sus scrofa</name>
    <name type="common">Pig</name>
    <dbReference type="NCBI Taxonomy" id="9823"/>
    <lineage>
        <taxon>Eukaryota</taxon>
        <taxon>Metazoa</taxon>
        <taxon>Chordata</taxon>
        <taxon>Craniata</taxon>
        <taxon>Vertebrata</taxon>
        <taxon>Euteleostomi</taxon>
        <taxon>Mammalia</taxon>
        <taxon>Eutheria</taxon>
        <taxon>Laurasiatheria</taxon>
        <taxon>Artiodactyla</taxon>
        <taxon>Suina</taxon>
        <taxon>Suidae</taxon>
        <taxon>Sus</taxon>
    </lineage>
</organism>
<dbReference type="PANTHER" id="PTHR11358">
    <property type="entry name" value="ARGINASE/AGMATINASE"/>
    <property type="match status" value="1"/>
</dbReference>
<comment type="catalytic activity">
    <reaction evidence="10">
        <text>taurocyamine + H2O = urea + taurine</text>
        <dbReference type="Rhea" id="RHEA:75931"/>
        <dbReference type="ChEBI" id="CHEBI:15377"/>
        <dbReference type="ChEBI" id="CHEBI:16199"/>
        <dbReference type="ChEBI" id="CHEBI:58064"/>
        <dbReference type="ChEBI" id="CHEBI:507393"/>
        <dbReference type="EC" id="3.5.3.17"/>
    </reaction>
    <physiologicalReaction direction="left-to-right" evidence="10">
        <dbReference type="Rhea" id="RHEA:75932"/>
    </physiologicalReaction>
</comment>
<evidence type="ECO:0000256" key="19">
    <source>
        <dbReference type="PIRSR" id="PIRSR036979-1"/>
    </source>
</evidence>
<accession>A0A8D1F0B1</accession>
<name>A0A8D1F0B1_PIG</name>
<dbReference type="SUPFAM" id="SSF52768">
    <property type="entry name" value="Arginase/deacetylase"/>
    <property type="match status" value="1"/>
</dbReference>
<feature type="compositionally biased region" description="Polar residues" evidence="21">
    <location>
        <begin position="39"/>
        <end position="50"/>
    </location>
</feature>